<dbReference type="Proteomes" id="UP000287615">
    <property type="component" value="Unassembled WGS sequence"/>
</dbReference>
<reference evidence="1 2" key="1">
    <citation type="submission" date="2017-01" db="EMBL/GenBank/DDBJ databases">
        <title>The cable genome- insights into the physiology and evolution of filamentous bacteria capable of sulfide oxidation via long distance electron transfer.</title>
        <authorList>
            <person name="Schreiber L."/>
            <person name="Bjerg J.T."/>
            <person name="Boggild A."/>
            <person name="Van De Vossenberg J."/>
            <person name="Meysman F."/>
            <person name="Nielsen L.P."/>
            <person name="Schramm A."/>
            <person name="Kjeldsen K.U."/>
        </authorList>
    </citation>
    <scope>NUCLEOTIDE SEQUENCE [LARGE SCALE GENOMIC DNA]</scope>
    <source>
        <strain evidence="1">A3</strain>
    </source>
</reference>
<dbReference type="EMBL" id="MTKR01000221">
    <property type="protein sequence ID" value="RWX49665.1"/>
    <property type="molecule type" value="Genomic_DNA"/>
</dbReference>
<comment type="caution">
    <text evidence="1">The sequence shown here is derived from an EMBL/GenBank/DDBJ whole genome shotgun (WGS) entry which is preliminary data.</text>
</comment>
<organism evidence="1 2">
    <name type="scientific">Candidatus Electrothrix marina</name>
    <dbReference type="NCBI Taxonomy" id="1859130"/>
    <lineage>
        <taxon>Bacteria</taxon>
        <taxon>Pseudomonadati</taxon>
        <taxon>Thermodesulfobacteriota</taxon>
        <taxon>Desulfobulbia</taxon>
        <taxon>Desulfobulbales</taxon>
        <taxon>Desulfobulbaceae</taxon>
        <taxon>Candidatus Electrothrix</taxon>
    </lineage>
</organism>
<proteinExistence type="predicted"/>
<gene>
    <name evidence="1" type="ORF">VU00_12211</name>
</gene>
<protein>
    <submittedName>
        <fullName evidence="1">Uncharacterized protein</fullName>
    </submittedName>
</protein>
<name>A0A3S3STM0_9BACT</name>
<evidence type="ECO:0000313" key="2">
    <source>
        <dbReference type="Proteomes" id="UP000287615"/>
    </source>
</evidence>
<feature type="non-terminal residue" evidence="1">
    <location>
        <position position="1"/>
    </location>
</feature>
<sequence length="78" mass="9269">VKYLSEKYKKGWLSSDDYYFSNRPMERASEKAYGGCTESHFKHFLIYGLEDLTHHANRKYKRKIKEEAQKGKSDFKGL</sequence>
<dbReference type="AlphaFoldDB" id="A0A3S3STM0"/>
<evidence type="ECO:0000313" key="1">
    <source>
        <dbReference type="EMBL" id="RWX49665.1"/>
    </source>
</evidence>
<accession>A0A3S3STM0</accession>